<dbReference type="AlphaFoldDB" id="A0AA36DNB5"/>
<feature type="region of interest" description="Disordered" evidence="1">
    <location>
        <begin position="847"/>
        <end position="871"/>
    </location>
</feature>
<evidence type="ECO:0000256" key="1">
    <source>
        <dbReference type="SAM" id="MobiDB-lite"/>
    </source>
</evidence>
<reference evidence="3" key="1">
    <citation type="submission" date="2023-07" db="EMBL/GenBank/DDBJ databases">
        <authorList>
            <consortium name="CYATHOMIX"/>
        </authorList>
    </citation>
    <scope>NUCLEOTIDE SEQUENCE</scope>
    <source>
        <strain evidence="3">N/A</strain>
    </source>
</reference>
<feature type="region of interest" description="Disordered" evidence="1">
    <location>
        <begin position="1"/>
        <end position="32"/>
    </location>
</feature>
<dbReference type="Gene3D" id="3.30.160.60">
    <property type="entry name" value="Classic Zinc Finger"/>
    <property type="match status" value="1"/>
</dbReference>
<organism evidence="3 4">
    <name type="scientific">Cylicocyclus nassatus</name>
    <name type="common">Nematode worm</name>
    <dbReference type="NCBI Taxonomy" id="53992"/>
    <lineage>
        <taxon>Eukaryota</taxon>
        <taxon>Metazoa</taxon>
        <taxon>Ecdysozoa</taxon>
        <taxon>Nematoda</taxon>
        <taxon>Chromadorea</taxon>
        <taxon>Rhabditida</taxon>
        <taxon>Rhabditina</taxon>
        <taxon>Rhabditomorpha</taxon>
        <taxon>Strongyloidea</taxon>
        <taxon>Strongylidae</taxon>
        <taxon>Cylicocyclus</taxon>
    </lineage>
</organism>
<dbReference type="Proteomes" id="UP001176961">
    <property type="component" value="Unassembled WGS sequence"/>
</dbReference>
<evidence type="ECO:0000313" key="3">
    <source>
        <dbReference type="EMBL" id="CAJ0589172.1"/>
    </source>
</evidence>
<accession>A0AA36DNB5</accession>
<evidence type="ECO:0000313" key="4">
    <source>
        <dbReference type="Proteomes" id="UP001176961"/>
    </source>
</evidence>
<feature type="region of interest" description="Disordered" evidence="1">
    <location>
        <begin position="162"/>
        <end position="206"/>
    </location>
</feature>
<dbReference type="EMBL" id="CATQJL010000001">
    <property type="protein sequence ID" value="CAJ0589172.1"/>
    <property type="molecule type" value="Genomic_DNA"/>
</dbReference>
<dbReference type="PANTHER" id="PTHR33936:SF25">
    <property type="entry name" value="C2H2-TYPE DOMAIN-CONTAINING PROTEIN"/>
    <property type="match status" value="1"/>
</dbReference>
<gene>
    <name evidence="3" type="ORF">CYNAS_LOCUS1155</name>
</gene>
<feature type="domain" description="C2H2-type" evidence="2">
    <location>
        <begin position="216"/>
        <end position="239"/>
    </location>
</feature>
<keyword evidence="4" id="KW-1185">Reference proteome</keyword>
<dbReference type="InterPro" id="IPR052797">
    <property type="entry name" value="RegFact_GeneExpr_CellDeath"/>
</dbReference>
<feature type="compositionally biased region" description="Basic and acidic residues" evidence="1">
    <location>
        <begin position="171"/>
        <end position="183"/>
    </location>
</feature>
<sequence>MTRRSAIKRTYTPENGHTLEANAGTHSPDSEGEEFIDVETVGSGQVRVTHHNVAPTTSLASRETTIPRRVSSRQVSSKFRTLLASVPVRSTPKITLVGRGRPESANRIAMKRPNEQCEQTPDDRLTTPPKRAPILANEGIGTYAIPKLPLEEMTMSTRVSKIHGDLEDEVEPRSELSTDKESKSVTPISAEPSSSSDDVPAAIPHEKSDSSSLLTCAQPHCFLTFNCLDDLISHLVEFHCQQQFRPRRMTFVSVEKYEVWKTAHEKAQDAKMIVGNREDCDGTVRFHCCCEYCHPLRQQLDELERQENGKSFRVKSTCPAHYVLSLNYEKNTATIFGCLAHIGHPKKPKTTSAADLPQKLLKTAQAKCKYCGKWCVSRVAMNRHVRDQHAEPSYTKGTTIECGDPDCDVVCDRMSTLCEHVAQEHGREDLVIEEFKFPNVSRFKEWKNQIETETVSKFVLSSSRARASGVLQSYFLCHLSGYANRSRHSAPPIGRMRTTKKMGRYCTAFMNTKEFKDGAVVVQCCLGHFGHGFDVRRLPLPDKVKDDVTDLLMKGASTQEIYDAVRRRYSQSERGYYLQRYEIRNIADKLRKQGLLPPKETEKHNNQFNDGHLSQMAKTEKSGASVQRVRFQSIRSLPDRQPGRIYQTTYGSSYAGSQSVVEQNHYDAISRMGPIRDVSPPIIGTSGYVEYQGSGYDEGEMIVGDEDNEGTITYFLEDEQNPGSLLEMVHSERVHADTDPPSTSKVTPLLMEPQPTGNVSFDETMNDIRIRITILQEQKRQTRNVEKVNMLVSQIRDLQGQLVRGVPQTNGFIRTTEAEFDGEEDGEDIGYEHIEGDDAICFEVEVESTESPDKSREPVSAEHYENTTFDTEPYEEVVTAGYEYC</sequence>
<comment type="caution">
    <text evidence="3">The sequence shown here is derived from an EMBL/GenBank/DDBJ whole genome shotgun (WGS) entry which is preliminary data.</text>
</comment>
<protein>
    <recommendedName>
        <fullName evidence="2">C2H2-type domain-containing protein</fullName>
    </recommendedName>
</protein>
<feature type="compositionally biased region" description="Basic and acidic residues" evidence="1">
    <location>
        <begin position="851"/>
        <end position="865"/>
    </location>
</feature>
<evidence type="ECO:0000259" key="2">
    <source>
        <dbReference type="PROSITE" id="PS00028"/>
    </source>
</evidence>
<name>A0AA36DNB5_CYLNA</name>
<feature type="domain" description="C2H2-type" evidence="2">
    <location>
        <begin position="368"/>
        <end position="389"/>
    </location>
</feature>
<dbReference type="PANTHER" id="PTHR33936">
    <property type="entry name" value="PROTEIN CBG17840"/>
    <property type="match status" value="1"/>
</dbReference>
<dbReference type="InterPro" id="IPR013087">
    <property type="entry name" value="Znf_C2H2_type"/>
</dbReference>
<proteinExistence type="predicted"/>
<dbReference type="SMART" id="SM00355">
    <property type="entry name" value="ZnF_C2H2"/>
    <property type="match status" value="3"/>
</dbReference>
<dbReference type="PROSITE" id="PS00028">
    <property type="entry name" value="ZINC_FINGER_C2H2_1"/>
    <property type="match status" value="2"/>
</dbReference>
<feature type="compositionally biased region" description="Polar residues" evidence="1">
    <location>
        <begin position="184"/>
        <end position="197"/>
    </location>
</feature>
<feature type="region of interest" description="Disordered" evidence="1">
    <location>
        <begin position="113"/>
        <end position="133"/>
    </location>
</feature>